<comment type="similarity">
    <text evidence="1 5">Belongs to the bacterial ribosomal protein bL28 family.</text>
</comment>
<keyword evidence="2 5" id="KW-0689">Ribosomal protein</keyword>
<dbReference type="PANTHER" id="PTHR13528:SF2">
    <property type="entry name" value="LARGE RIBOSOMAL SUBUNIT PROTEIN BL28M"/>
    <property type="match status" value="1"/>
</dbReference>
<evidence type="ECO:0000256" key="6">
    <source>
        <dbReference type="SAM" id="Phobius"/>
    </source>
</evidence>
<name>A0A858PXT2_9RICK</name>
<reference evidence="7 8" key="1">
    <citation type="journal article" date="2020" name="Pathogens">
        <title>First Whole Genome Sequence of Anaplasma platys, an Obligate Intracellular Rickettsial Pathogen of Dogs.</title>
        <authorList>
            <person name="Llanes A."/>
            <person name="Rajeev S."/>
        </authorList>
    </citation>
    <scope>NUCLEOTIDE SEQUENCE [LARGE SCALE GENOMIC DNA]</scope>
    <source>
        <strain evidence="7 8">S3</strain>
    </source>
</reference>
<sequence length="156" mass="17301">MSQSCAVLRGEVEAVQPLWADCLPHQRFRDKRLLTTLIILIECVIGALFTGVLVSRVCDITGTSKSFGNNVSHSNRKTKRSYLVNLHNVTLVSEVLGRKFRVKVASRTLRTIDYKGGLDLYLLNTASRKLTEEAQKIKRKIKAAIAAGKSKQCGSL</sequence>
<dbReference type="InterPro" id="IPR034704">
    <property type="entry name" value="Ribosomal_bL28/bL31-like_sf"/>
</dbReference>
<keyword evidence="8" id="KW-1185">Reference proteome</keyword>
<gene>
    <name evidence="5 7" type="primary">rpmB</name>
    <name evidence="7" type="ORF">ANPL_01545</name>
</gene>
<dbReference type="HAMAP" id="MF_00373">
    <property type="entry name" value="Ribosomal_bL28"/>
    <property type="match status" value="1"/>
</dbReference>
<keyword evidence="6" id="KW-0812">Transmembrane</keyword>
<dbReference type="GO" id="GO:0006412">
    <property type="term" value="P:translation"/>
    <property type="evidence" value="ECO:0007669"/>
    <property type="project" value="UniProtKB-UniRule"/>
</dbReference>
<proteinExistence type="inferred from homology"/>
<protein>
    <recommendedName>
        <fullName evidence="4 5">Large ribosomal subunit protein bL28</fullName>
    </recommendedName>
</protein>
<evidence type="ECO:0000313" key="8">
    <source>
        <dbReference type="Proteomes" id="UP000500930"/>
    </source>
</evidence>
<dbReference type="InterPro" id="IPR001383">
    <property type="entry name" value="Ribosomal_bL28_bact-type"/>
</dbReference>
<dbReference type="Gene3D" id="2.30.170.40">
    <property type="entry name" value="Ribosomal protein L28/L24"/>
    <property type="match status" value="1"/>
</dbReference>
<evidence type="ECO:0000256" key="1">
    <source>
        <dbReference type="ARBA" id="ARBA00008760"/>
    </source>
</evidence>
<evidence type="ECO:0000256" key="4">
    <source>
        <dbReference type="ARBA" id="ARBA00035174"/>
    </source>
</evidence>
<dbReference type="GO" id="GO:0003735">
    <property type="term" value="F:structural constituent of ribosome"/>
    <property type="evidence" value="ECO:0007669"/>
    <property type="project" value="InterPro"/>
</dbReference>
<feature type="transmembrane region" description="Helical" evidence="6">
    <location>
        <begin position="33"/>
        <end position="54"/>
    </location>
</feature>
<dbReference type="InterPro" id="IPR037147">
    <property type="entry name" value="Ribosomal_bL28_sf"/>
</dbReference>
<evidence type="ECO:0000256" key="2">
    <source>
        <dbReference type="ARBA" id="ARBA00022980"/>
    </source>
</evidence>
<keyword evidence="6" id="KW-0472">Membrane</keyword>
<dbReference type="KEGG" id="aplt:ANPL_01545"/>
<dbReference type="InterPro" id="IPR026569">
    <property type="entry name" value="Ribosomal_bL28"/>
</dbReference>
<dbReference type="GO" id="GO:0005840">
    <property type="term" value="C:ribosome"/>
    <property type="evidence" value="ECO:0007669"/>
    <property type="project" value="UniProtKB-KW"/>
</dbReference>
<evidence type="ECO:0000256" key="3">
    <source>
        <dbReference type="ARBA" id="ARBA00023274"/>
    </source>
</evidence>
<dbReference type="AlphaFoldDB" id="A0A858PXT2"/>
<dbReference type="GO" id="GO:1990904">
    <property type="term" value="C:ribonucleoprotein complex"/>
    <property type="evidence" value="ECO:0007669"/>
    <property type="project" value="UniProtKB-KW"/>
</dbReference>
<dbReference type="SUPFAM" id="SSF143800">
    <property type="entry name" value="L28p-like"/>
    <property type="match status" value="1"/>
</dbReference>
<dbReference type="Pfam" id="PF00830">
    <property type="entry name" value="Ribosomal_L28"/>
    <property type="match status" value="1"/>
</dbReference>
<dbReference type="NCBIfam" id="TIGR00009">
    <property type="entry name" value="L28"/>
    <property type="match status" value="1"/>
</dbReference>
<evidence type="ECO:0000256" key="5">
    <source>
        <dbReference type="HAMAP-Rule" id="MF_00373"/>
    </source>
</evidence>
<keyword evidence="3 5" id="KW-0687">Ribonucleoprotein</keyword>
<accession>A0A858PXT2</accession>
<organism evidence="7 8">
    <name type="scientific">Anaplasma platys</name>
    <dbReference type="NCBI Taxonomy" id="949"/>
    <lineage>
        <taxon>Bacteria</taxon>
        <taxon>Pseudomonadati</taxon>
        <taxon>Pseudomonadota</taxon>
        <taxon>Alphaproteobacteria</taxon>
        <taxon>Rickettsiales</taxon>
        <taxon>Anaplasmataceae</taxon>
        <taxon>Anaplasma</taxon>
    </lineage>
</organism>
<keyword evidence="6" id="KW-1133">Transmembrane helix</keyword>
<dbReference type="EMBL" id="CP046391">
    <property type="protein sequence ID" value="QJC27416.1"/>
    <property type="molecule type" value="Genomic_DNA"/>
</dbReference>
<dbReference type="Proteomes" id="UP000500930">
    <property type="component" value="Chromosome"/>
</dbReference>
<dbReference type="PANTHER" id="PTHR13528">
    <property type="entry name" value="39S RIBOSOMAL PROTEIN L28, MITOCHONDRIAL"/>
    <property type="match status" value="1"/>
</dbReference>
<evidence type="ECO:0000313" key="7">
    <source>
        <dbReference type="EMBL" id="QJC27416.1"/>
    </source>
</evidence>